<dbReference type="Proteomes" id="UP000594261">
    <property type="component" value="Chromosome 10"/>
</dbReference>
<sequence length="140" mass="15442">MMKTLNADESKTLYALLKSEQSPIDEIAADFNSKFPRARHFVACSSLVLLLQDKKLLHSTQRLVAFAILHQTYASQKSSANPFINFIINTASDDEGEKYERAFILQLLGSDGSSSGKEVLLSQFSLLICIVGRSCPSVVL</sequence>
<evidence type="ECO:0000313" key="10">
    <source>
        <dbReference type="EnsemblPlants" id="QL10p034900:mrna"/>
    </source>
</evidence>
<keyword evidence="7" id="KW-0943">RNA-mediated gene silencing</keyword>
<evidence type="ECO:0000256" key="3">
    <source>
        <dbReference type="ARBA" id="ARBA00008030"/>
    </source>
</evidence>
<dbReference type="PANTHER" id="PTHR15975">
    <property type="entry name" value="CCR4-NOT TRANSCRIPTION COMPLEX SUBUNIT 11"/>
    <property type="match status" value="1"/>
</dbReference>
<comment type="similarity">
    <text evidence="3">Belongs to the CNOT11 family.</text>
</comment>
<dbReference type="GO" id="GO:0031047">
    <property type="term" value="P:regulatory ncRNA-mediated gene silencing"/>
    <property type="evidence" value="ECO:0007669"/>
    <property type="project" value="UniProtKB-KW"/>
</dbReference>
<evidence type="ECO:0000256" key="4">
    <source>
        <dbReference type="ARBA" id="ARBA00014872"/>
    </source>
</evidence>
<dbReference type="InterPro" id="IPR019312">
    <property type="entry name" value="CNOT11"/>
</dbReference>
<keyword evidence="8" id="KW-0804">Transcription</keyword>
<dbReference type="GO" id="GO:0005634">
    <property type="term" value="C:nucleus"/>
    <property type="evidence" value="ECO:0007669"/>
    <property type="project" value="UniProtKB-SubCell"/>
</dbReference>
<reference evidence="10 11" key="1">
    <citation type="journal article" date="2016" name="G3 (Bethesda)">
        <title>First Draft Assembly and Annotation of the Genome of a California Endemic Oak Quercus lobata Nee (Fagaceae).</title>
        <authorList>
            <person name="Sork V.L."/>
            <person name="Fitz-Gibbon S.T."/>
            <person name="Puiu D."/>
            <person name="Crepeau M."/>
            <person name="Gugger P.F."/>
            <person name="Sherman R."/>
            <person name="Stevens K."/>
            <person name="Langley C.H."/>
            <person name="Pellegrini M."/>
            <person name="Salzberg S.L."/>
        </authorList>
    </citation>
    <scope>NUCLEOTIDE SEQUENCE [LARGE SCALE GENOMIC DNA]</scope>
    <source>
        <strain evidence="10 11">cv. SW786</strain>
    </source>
</reference>
<organism evidence="10 11">
    <name type="scientific">Quercus lobata</name>
    <name type="common">Valley oak</name>
    <dbReference type="NCBI Taxonomy" id="97700"/>
    <lineage>
        <taxon>Eukaryota</taxon>
        <taxon>Viridiplantae</taxon>
        <taxon>Streptophyta</taxon>
        <taxon>Embryophyta</taxon>
        <taxon>Tracheophyta</taxon>
        <taxon>Spermatophyta</taxon>
        <taxon>Magnoliopsida</taxon>
        <taxon>eudicotyledons</taxon>
        <taxon>Gunneridae</taxon>
        <taxon>Pentapetalae</taxon>
        <taxon>rosids</taxon>
        <taxon>fabids</taxon>
        <taxon>Fagales</taxon>
        <taxon>Fagaceae</taxon>
        <taxon>Quercus</taxon>
    </lineage>
</organism>
<evidence type="ECO:0000256" key="6">
    <source>
        <dbReference type="ARBA" id="ARBA00023015"/>
    </source>
</evidence>
<evidence type="ECO:0000313" key="11">
    <source>
        <dbReference type="Proteomes" id="UP000594261"/>
    </source>
</evidence>
<keyword evidence="6" id="KW-0805">Transcription regulation</keyword>
<name>A0A7N2MRT4_QUELO</name>
<proteinExistence type="inferred from homology"/>
<dbReference type="EnsemblPlants" id="QL10p034900:mrna">
    <property type="protein sequence ID" value="QL10p034900:mrna"/>
    <property type="gene ID" value="QL10p034900"/>
</dbReference>
<dbReference type="InParanoid" id="A0A7N2MRT4"/>
<dbReference type="PANTHER" id="PTHR15975:SF0">
    <property type="entry name" value="CCR4-NOT TRANSCRIPTION COMPLEX SUBUNIT 11"/>
    <property type="match status" value="1"/>
</dbReference>
<evidence type="ECO:0000256" key="8">
    <source>
        <dbReference type="ARBA" id="ARBA00023163"/>
    </source>
</evidence>
<evidence type="ECO:0000256" key="2">
    <source>
        <dbReference type="ARBA" id="ARBA00004496"/>
    </source>
</evidence>
<dbReference type="GO" id="GO:0030014">
    <property type="term" value="C:CCR4-NOT complex"/>
    <property type="evidence" value="ECO:0007669"/>
    <property type="project" value="InterPro"/>
</dbReference>
<keyword evidence="9" id="KW-0539">Nucleus</keyword>
<dbReference type="Gramene" id="QL10p034900:mrna">
    <property type="protein sequence ID" value="QL10p034900:mrna"/>
    <property type="gene ID" value="QL10p034900"/>
</dbReference>
<evidence type="ECO:0000256" key="9">
    <source>
        <dbReference type="ARBA" id="ARBA00023242"/>
    </source>
</evidence>
<dbReference type="OMA" id="EMHFRIC"/>
<evidence type="ECO:0000256" key="5">
    <source>
        <dbReference type="ARBA" id="ARBA00022490"/>
    </source>
</evidence>
<comment type="subcellular location">
    <subcellularLocation>
        <location evidence="2">Cytoplasm</location>
    </subcellularLocation>
    <subcellularLocation>
        <location evidence="1">Nucleus</location>
    </subcellularLocation>
</comment>
<keyword evidence="11" id="KW-1185">Reference proteome</keyword>
<evidence type="ECO:0000256" key="1">
    <source>
        <dbReference type="ARBA" id="ARBA00004123"/>
    </source>
</evidence>
<dbReference type="EMBL" id="LRBV02000010">
    <property type="status" value="NOT_ANNOTATED_CDS"/>
    <property type="molecule type" value="Genomic_DNA"/>
</dbReference>
<reference evidence="10" key="2">
    <citation type="submission" date="2021-01" db="UniProtKB">
        <authorList>
            <consortium name="EnsemblPlants"/>
        </authorList>
    </citation>
    <scope>IDENTIFICATION</scope>
</reference>
<protein>
    <recommendedName>
        <fullName evidence="4">CCR4-NOT transcription complex subunit 11</fullName>
    </recommendedName>
</protein>
<accession>A0A7N2MRT4</accession>
<keyword evidence="5" id="KW-0963">Cytoplasm</keyword>
<evidence type="ECO:0000256" key="7">
    <source>
        <dbReference type="ARBA" id="ARBA00023158"/>
    </source>
</evidence>
<dbReference type="AlphaFoldDB" id="A0A7N2MRT4"/>
<dbReference type="GO" id="GO:0005737">
    <property type="term" value="C:cytoplasm"/>
    <property type="evidence" value="ECO:0007669"/>
    <property type="project" value="UniProtKB-SubCell"/>
</dbReference>